<keyword evidence="6 7" id="KW-0472">Membrane</keyword>
<accession>A0ABW2F8M3</accession>
<feature type="transmembrane region" description="Helical" evidence="7">
    <location>
        <begin position="187"/>
        <end position="205"/>
    </location>
</feature>
<protein>
    <submittedName>
        <fullName evidence="9">ABC transporter permease</fullName>
    </submittedName>
</protein>
<evidence type="ECO:0000313" key="9">
    <source>
        <dbReference type="EMBL" id="MFC7148459.1"/>
    </source>
</evidence>
<dbReference type="Gene3D" id="1.10.3720.10">
    <property type="entry name" value="MetI-like"/>
    <property type="match status" value="1"/>
</dbReference>
<comment type="similarity">
    <text evidence="7">Belongs to the binding-protein-dependent transport system permease family.</text>
</comment>
<evidence type="ECO:0000256" key="4">
    <source>
        <dbReference type="ARBA" id="ARBA00022692"/>
    </source>
</evidence>
<reference evidence="10" key="1">
    <citation type="journal article" date="2019" name="Int. J. Syst. Evol. Microbiol.">
        <title>The Global Catalogue of Microorganisms (GCM) 10K type strain sequencing project: providing services to taxonomists for standard genome sequencing and annotation.</title>
        <authorList>
            <consortium name="The Broad Institute Genomics Platform"/>
            <consortium name="The Broad Institute Genome Sequencing Center for Infectious Disease"/>
            <person name="Wu L."/>
            <person name="Ma J."/>
        </authorList>
    </citation>
    <scope>NUCLEOTIDE SEQUENCE [LARGE SCALE GENOMIC DNA]</scope>
    <source>
        <strain evidence="10">KCTC 12907</strain>
    </source>
</reference>
<evidence type="ECO:0000256" key="6">
    <source>
        <dbReference type="ARBA" id="ARBA00023136"/>
    </source>
</evidence>
<evidence type="ECO:0000256" key="7">
    <source>
        <dbReference type="RuleBase" id="RU363032"/>
    </source>
</evidence>
<evidence type="ECO:0000256" key="1">
    <source>
        <dbReference type="ARBA" id="ARBA00004651"/>
    </source>
</evidence>
<dbReference type="InterPro" id="IPR000515">
    <property type="entry name" value="MetI-like"/>
</dbReference>
<feature type="transmembrane region" description="Helical" evidence="7">
    <location>
        <begin position="287"/>
        <end position="308"/>
    </location>
</feature>
<feature type="transmembrane region" description="Helical" evidence="7">
    <location>
        <begin position="225"/>
        <end position="248"/>
    </location>
</feature>
<dbReference type="InterPro" id="IPR035906">
    <property type="entry name" value="MetI-like_sf"/>
</dbReference>
<evidence type="ECO:0000256" key="5">
    <source>
        <dbReference type="ARBA" id="ARBA00022989"/>
    </source>
</evidence>
<evidence type="ECO:0000259" key="8">
    <source>
        <dbReference type="PROSITE" id="PS50928"/>
    </source>
</evidence>
<keyword evidence="4 7" id="KW-0812">Transmembrane</keyword>
<dbReference type="PROSITE" id="PS50928">
    <property type="entry name" value="ABC_TM1"/>
    <property type="match status" value="1"/>
</dbReference>
<dbReference type="SUPFAM" id="SSF161098">
    <property type="entry name" value="MetI-like"/>
    <property type="match status" value="1"/>
</dbReference>
<dbReference type="RefSeq" id="WP_378050046.1">
    <property type="nucleotide sequence ID" value="NZ_JBHMDN010000023.1"/>
</dbReference>
<name>A0ABW2F8M3_9BACL</name>
<keyword evidence="3" id="KW-1003">Cell membrane</keyword>
<dbReference type="CDD" id="cd06261">
    <property type="entry name" value="TM_PBP2"/>
    <property type="match status" value="1"/>
</dbReference>
<dbReference type="EMBL" id="JBHTAI010000004">
    <property type="protein sequence ID" value="MFC7148459.1"/>
    <property type="molecule type" value="Genomic_DNA"/>
</dbReference>
<sequence length="321" mass="36405">MTTLRNNEVPAGGRPVRAPSLWQSARKHWLLYLLLVPGIVQLLIFKVAPLFGLAIAFQNYSTFVGIWDSPWVGLEHFHRFFNDPYIYILVRNTVLLALITLLVGFPIPIVFALFLNEIRLRFIKKFVQIMSFFPYFISAAVMVSILYTVLSPQNGIVNQLLNWLGLESVFFMASPAWFRPLYATLHVWHTFGYFAIVYLASMTTIDPSMYEAAEIDGAGRWKKMFYVTLPSLAGIITVMFIVSIGNIFTVDLDKILLMYNPSIYETADVIQSYVYRQAFAPQGFPNYSFGAAVSLVQSVIALVLVLTANQAAKRYSSTKLF</sequence>
<proteinExistence type="inferred from homology"/>
<keyword evidence="10" id="KW-1185">Reference proteome</keyword>
<evidence type="ECO:0000256" key="2">
    <source>
        <dbReference type="ARBA" id="ARBA00022448"/>
    </source>
</evidence>
<keyword evidence="2 7" id="KW-0813">Transport</keyword>
<dbReference type="InterPro" id="IPR050809">
    <property type="entry name" value="UgpAE/MalFG_permease"/>
</dbReference>
<keyword evidence="5 7" id="KW-1133">Transmembrane helix</keyword>
<comment type="caution">
    <text evidence="9">The sequence shown here is derived from an EMBL/GenBank/DDBJ whole genome shotgun (WGS) entry which is preliminary data.</text>
</comment>
<evidence type="ECO:0000256" key="3">
    <source>
        <dbReference type="ARBA" id="ARBA00022475"/>
    </source>
</evidence>
<feature type="transmembrane region" description="Helical" evidence="7">
    <location>
        <begin position="127"/>
        <end position="150"/>
    </location>
</feature>
<feature type="domain" description="ABC transmembrane type-1" evidence="8">
    <location>
        <begin position="90"/>
        <end position="308"/>
    </location>
</feature>
<dbReference type="Pfam" id="PF00528">
    <property type="entry name" value="BPD_transp_1"/>
    <property type="match status" value="1"/>
</dbReference>
<feature type="transmembrane region" description="Helical" evidence="7">
    <location>
        <begin position="29"/>
        <end position="57"/>
    </location>
</feature>
<evidence type="ECO:0000313" key="10">
    <source>
        <dbReference type="Proteomes" id="UP001596378"/>
    </source>
</evidence>
<organism evidence="9 10">
    <name type="scientific">Cohnella cellulosilytica</name>
    <dbReference type="NCBI Taxonomy" id="986710"/>
    <lineage>
        <taxon>Bacteria</taxon>
        <taxon>Bacillati</taxon>
        <taxon>Bacillota</taxon>
        <taxon>Bacilli</taxon>
        <taxon>Bacillales</taxon>
        <taxon>Paenibacillaceae</taxon>
        <taxon>Cohnella</taxon>
    </lineage>
</organism>
<gene>
    <name evidence="9" type="ORF">ACFQMJ_07980</name>
</gene>
<dbReference type="Proteomes" id="UP001596378">
    <property type="component" value="Unassembled WGS sequence"/>
</dbReference>
<dbReference type="PANTHER" id="PTHR43227:SF11">
    <property type="entry name" value="BLL4140 PROTEIN"/>
    <property type="match status" value="1"/>
</dbReference>
<dbReference type="PANTHER" id="PTHR43227">
    <property type="entry name" value="BLL4140 PROTEIN"/>
    <property type="match status" value="1"/>
</dbReference>
<comment type="subcellular location">
    <subcellularLocation>
        <location evidence="1 7">Cell membrane</location>
        <topology evidence="1 7">Multi-pass membrane protein</topology>
    </subcellularLocation>
</comment>
<feature type="transmembrane region" description="Helical" evidence="7">
    <location>
        <begin position="94"/>
        <end position="115"/>
    </location>
</feature>